<keyword evidence="4" id="KW-1185">Reference proteome</keyword>
<feature type="domain" description="Response regulatory" evidence="2">
    <location>
        <begin position="13"/>
        <end position="136"/>
    </location>
</feature>
<feature type="modified residue" description="4-aspartylphosphate" evidence="1">
    <location>
        <position position="69"/>
    </location>
</feature>
<evidence type="ECO:0000259" key="2">
    <source>
        <dbReference type="PROSITE" id="PS50110"/>
    </source>
</evidence>
<evidence type="ECO:0000313" key="3">
    <source>
        <dbReference type="EMBL" id="MFC5060419.1"/>
    </source>
</evidence>
<dbReference type="CDD" id="cd17557">
    <property type="entry name" value="REC_Rcp-like"/>
    <property type="match status" value="1"/>
</dbReference>
<accession>A0ABV9YGA6</accession>
<dbReference type="InterPro" id="IPR011006">
    <property type="entry name" value="CheY-like_superfamily"/>
</dbReference>
<dbReference type="SUPFAM" id="SSF52172">
    <property type="entry name" value="CheY-like"/>
    <property type="match status" value="1"/>
</dbReference>
<dbReference type="PANTHER" id="PTHR44520">
    <property type="entry name" value="RESPONSE REGULATOR RCP1-RELATED"/>
    <property type="match status" value="1"/>
</dbReference>
<keyword evidence="1" id="KW-0597">Phosphoprotein</keyword>
<dbReference type="RefSeq" id="WP_344037551.1">
    <property type="nucleotide sequence ID" value="NZ_BAAAKE010000007.1"/>
</dbReference>
<proteinExistence type="predicted"/>
<evidence type="ECO:0000313" key="4">
    <source>
        <dbReference type="Proteomes" id="UP001595833"/>
    </source>
</evidence>
<organism evidence="3 4">
    <name type="scientific">Saccharothrix xinjiangensis</name>
    <dbReference type="NCBI Taxonomy" id="204798"/>
    <lineage>
        <taxon>Bacteria</taxon>
        <taxon>Bacillati</taxon>
        <taxon>Actinomycetota</taxon>
        <taxon>Actinomycetes</taxon>
        <taxon>Pseudonocardiales</taxon>
        <taxon>Pseudonocardiaceae</taxon>
        <taxon>Saccharothrix</taxon>
    </lineage>
</organism>
<name>A0ABV9YGA6_9PSEU</name>
<reference evidence="4" key="1">
    <citation type="journal article" date="2019" name="Int. J. Syst. Evol. Microbiol.">
        <title>The Global Catalogue of Microorganisms (GCM) 10K type strain sequencing project: providing services to taxonomists for standard genome sequencing and annotation.</title>
        <authorList>
            <consortium name="The Broad Institute Genomics Platform"/>
            <consortium name="The Broad Institute Genome Sequencing Center for Infectious Disease"/>
            <person name="Wu L."/>
            <person name="Ma J."/>
        </authorList>
    </citation>
    <scope>NUCLEOTIDE SEQUENCE [LARGE SCALE GENOMIC DNA]</scope>
    <source>
        <strain evidence="4">KCTC 12848</strain>
    </source>
</reference>
<evidence type="ECO:0000256" key="1">
    <source>
        <dbReference type="PROSITE-ProRule" id="PRU00169"/>
    </source>
</evidence>
<dbReference type="PROSITE" id="PS50110">
    <property type="entry name" value="RESPONSE_REGULATORY"/>
    <property type="match status" value="1"/>
</dbReference>
<sequence>MGSSGFEPGAVLDVLLVEDDPGDALMVAEALADSPVRLHVVRDGEEALAFLLRDAEHRDAPRPGLVLLDLNLPRLDGREMLCQVKAHDGLRSIPVVVLTGSQAEVDVLSSYTSHANAYLAKPSDAEEFAAVVRQVAGFFGTVACLPG</sequence>
<dbReference type="Pfam" id="PF00072">
    <property type="entry name" value="Response_reg"/>
    <property type="match status" value="1"/>
</dbReference>
<dbReference type="InterPro" id="IPR001789">
    <property type="entry name" value="Sig_transdc_resp-reg_receiver"/>
</dbReference>
<dbReference type="Proteomes" id="UP001595833">
    <property type="component" value="Unassembled WGS sequence"/>
</dbReference>
<dbReference type="InterPro" id="IPR052893">
    <property type="entry name" value="TCS_response_regulator"/>
</dbReference>
<dbReference type="PANTHER" id="PTHR44520:SF2">
    <property type="entry name" value="RESPONSE REGULATOR RCP1"/>
    <property type="match status" value="1"/>
</dbReference>
<dbReference type="SMART" id="SM00448">
    <property type="entry name" value="REC"/>
    <property type="match status" value="1"/>
</dbReference>
<dbReference type="Gene3D" id="3.40.50.2300">
    <property type="match status" value="1"/>
</dbReference>
<gene>
    <name evidence="3" type="ORF">ACFPFM_42485</name>
</gene>
<comment type="caution">
    <text evidence="3">The sequence shown here is derived from an EMBL/GenBank/DDBJ whole genome shotgun (WGS) entry which is preliminary data.</text>
</comment>
<dbReference type="EMBL" id="JBHSJB010000053">
    <property type="protein sequence ID" value="MFC5060419.1"/>
    <property type="molecule type" value="Genomic_DNA"/>
</dbReference>
<protein>
    <submittedName>
        <fullName evidence="3">Response regulator</fullName>
    </submittedName>
</protein>